<dbReference type="InterPro" id="IPR003593">
    <property type="entry name" value="AAA+_ATPase"/>
</dbReference>
<evidence type="ECO:0000256" key="3">
    <source>
        <dbReference type="ARBA" id="ARBA00022741"/>
    </source>
</evidence>
<dbReference type="PROSITE" id="PS50893">
    <property type="entry name" value="ABC_TRANSPORTER_2"/>
    <property type="match status" value="1"/>
</dbReference>
<dbReference type="GO" id="GO:0005524">
    <property type="term" value="F:ATP binding"/>
    <property type="evidence" value="ECO:0007669"/>
    <property type="project" value="UniProtKB-KW"/>
</dbReference>
<dbReference type="InterPro" id="IPR003439">
    <property type="entry name" value="ABC_transporter-like_ATP-bd"/>
</dbReference>
<evidence type="ECO:0000313" key="7">
    <source>
        <dbReference type="Proteomes" id="UP001589867"/>
    </source>
</evidence>
<comment type="similarity">
    <text evidence="1">Belongs to the ABC transporter superfamily.</text>
</comment>
<evidence type="ECO:0000256" key="4">
    <source>
        <dbReference type="ARBA" id="ARBA00022840"/>
    </source>
</evidence>
<evidence type="ECO:0000313" key="6">
    <source>
        <dbReference type="EMBL" id="MFC0529183.1"/>
    </source>
</evidence>
<comment type="caution">
    <text evidence="6">The sequence shown here is derived from an EMBL/GenBank/DDBJ whole genome shotgun (WGS) entry which is preliminary data.</text>
</comment>
<dbReference type="SMART" id="SM00382">
    <property type="entry name" value="AAA"/>
    <property type="match status" value="1"/>
</dbReference>
<dbReference type="RefSeq" id="WP_377251687.1">
    <property type="nucleotide sequence ID" value="NZ_JBHLUH010000026.1"/>
</dbReference>
<feature type="domain" description="ABC transporter" evidence="5">
    <location>
        <begin position="6"/>
        <end position="260"/>
    </location>
</feature>
<dbReference type="Proteomes" id="UP001589867">
    <property type="component" value="Unassembled WGS sequence"/>
</dbReference>
<dbReference type="Pfam" id="PF08352">
    <property type="entry name" value="oligo_HPY"/>
    <property type="match status" value="1"/>
</dbReference>
<keyword evidence="4 6" id="KW-0067">ATP-binding</keyword>
<keyword evidence="2" id="KW-0813">Transport</keyword>
<gene>
    <name evidence="6" type="ORF">ACFFIA_16130</name>
</gene>
<reference evidence="6 7" key="1">
    <citation type="submission" date="2024-09" db="EMBL/GenBank/DDBJ databases">
        <authorList>
            <person name="Sun Q."/>
            <person name="Mori K."/>
        </authorList>
    </citation>
    <scope>NUCLEOTIDE SEQUENCE [LARGE SCALE GENOMIC DNA]</scope>
    <source>
        <strain evidence="6 7">TBRC 3947</strain>
    </source>
</reference>
<proteinExistence type="inferred from homology"/>
<dbReference type="PANTHER" id="PTHR43776">
    <property type="entry name" value="TRANSPORT ATP-BINDING PROTEIN"/>
    <property type="match status" value="1"/>
</dbReference>
<keyword evidence="3" id="KW-0547">Nucleotide-binding</keyword>
<dbReference type="SUPFAM" id="SSF52540">
    <property type="entry name" value="P-loop containing nucleoside triphosphate hydrolases"/>
    <property type="match status" value="1"/>
</dbReference>
<accession>A0ABV6M3U1</accession>
<dbReference type="InterPro" id="IPR017871">
    <property type="entry name" value="ABC_transporter-like_CS"/>
</dbReference>
<evidence type="ECO:0000259" key="5">
    <source>
        <dbReference type="PROSITE" id="PS50893"/>
    </source>
</evidence>
<dbReference type="Pfam" id="PF00005">
    <property type="entry name" value="ABC_tran"/>
    <property type="match status" value="1"/>
</dbReference>
<dbReference type="CDD" id="cd03257">
    <property type="entry name" value="ABC_NikE_OppD_transporters"/>
    <property type="match status" value="1"/>
</dbReference>
<keyword evidence="7" id="KW-1185">Reference proteome</keyword>
<dbReference type="InterPro" id="IPR027417">
    <property type="entry name" value="P-loop_NTPase"/>
</dbReference>
<evidence type="ECO:0000256" key="2">
    <source>
        <dbReference type="ARBA" id="ARBA00022448"/>
    </source>
</evidence>
<dbReference type="PANTHER" id="PTHR43776:SF7">
    <property type="entry name" value="D,D-DIPEPTIDE TRANSPORT ATP-BINDING PROTEIN DDPF-RELATED"/>
    <property type="match status" value="1"/>
</dbReference>
<protein>
    <submittedName>
        <fullName evidence="6">ABC transporter ATP-binding protein</fullName>
    </submittedName>
</protein>
<dbReference type="Gene3D" id="3.40.50.300">
    <property type="entry name" value="P-loop containing nucleotide triphosphate hydrolases"/>
    <property type="match status" value="1"/>
</dbReference>
<name>A0ABV6M3U1_9ACTN</name>
<dbReference type="InterPro" id="IPR050319">
    <property type="entry name" value="ABC_transp_ATP-bind"/>
</dbReference>
<evidence type="ECO:0000256" key="1">
    <source>
        <dbReference type="ARBA" id="ARBA00005417"/>
    </source>
</evidence>
<dbReference type="PROSITE" id="PS00211">
    <property type="entry name" value="ABC_TRANSPORTER_1"/>
    <property type="match status" value="1"/>
</dbReference>
<sequence>MTDDVLTLSGITKHYRVPRRGAWAFGHQPVHAADDADLTLRRGETLALVGESGSGKSTLARIALGLTRPTRGEVALGGVPLASMSRRQVRRDFRSAVQAVFQDPAGSLNPRKTLLEILRGPMLLHGKANRSTATAAVTAILEQVGLSPGTSFLHRYPHELSGGQQQRVAIARALSTEPRVVVADEPVSALDVSVRAQILELLRDLQRQRGIALLLITHDLAVVRAIAHRVAVMYLGRIVETGDPDEIFTAARHPYTRALIDATPHPVPGARPLARRLTGEPPSAIHLPSGCRFSTRCPDVMDVCRAVEPLPLAAGSGHVSCHLHTHQPVAS</sequence>
<dbReference type="NCBIfam" id="TIGR01727">
    <property type="entry name" value="oligo_HPY"/>
    <property type="match status" value="1"/>
</dbReference>
<organism evidence="6 7">
    <name type="scientific">Phytohabitans kaempferiae</name>
    <dbReference type="NCBI Taxonomy" id="1620943"/>
    <lineage>
        <taxon>Bacteria</taxon>
        <taxon>Bacillati</taxon>
        <taxon>Actinomycetota</taxon>
        <taxon>Actinomycetes</taxon>
        <taxon>Micromonosporales</taxon>
        <taxon>Micromonosporaceae</taxon>
    </lineage>
</organism>
<dbReference type="EMBL" id="JBHLUH010000026">
    <property type="protein sequence ID" value="MFC0529183.1"/>
    <property type="molecule type" value="Genomic_DNA"/>
</dbReference>
<dbReference type="InterPro" id="IPR013563">
    <property type="entry name" value="Oligopep_ABC_C"/>
</dbReference>